<dbReference type="EMBL" id="CM055095">
    <property type="protein sequence ID" value="KAJ7558659.1"/>
    <property type="molecule type" value="Genomic_DNA"/>
</dbReference>
<proteinExistence type="predicted"/>
<sequence>MNTNFLGFEKLGFLPLPLRQRLRSCCYSCSAMATTMALHHHRLLLPCRLYSSSSQFAALSYNHALQILASNPLRRQFKLLQGLYFGSSFSLPIRNNAVSAAVSRFSELPLTEMPKMDATLGLGPITLTEGQGSTFIAPNVDLNEAKNVRLLPGSNILVGPEISARIAQIKQAEFIKSSSHESECPKDGLPEFAVVGRSNVGKSSLVNALVHRKELAQTSKRPGKTQLINHYLINKTWYLVDLPGYGFAKAPTEIRTDWNKFTKSYFLRRKSLVAVLLLVDASIPPLQIDLDCASWLGQNQIPVSLVFTKCDKKKKKKNGGRKPEENVNDFQEQLKFSYKETPPYIMTSSVTNQGRDELLLHIAQLKSYWNS</sequence>
<keyword evidence="2" id="KW-1185">Reference proteome</keyword>
<dbReference type="Proteomes" id="UP001162992">
    <property type="component" value="Chromosome 4"/>
</dbReference>
<evidence type="ECO:0000313" key="1">
    <source>
        <dbReference type="EMBL" id="KAJ7558659.1"/>
    </source>
</evidence>
<gene>
    <name evidence="1" type="ORF">O6H91_04G050300</name>
</gene>
<protein>
    <submittedName>
        <fullName evidence="1">Uncharacterized protein</fullName>
    </submittedName>
</protein>
<accession>A0ACC2DWH6</accession>
<organism evidence="1 2">
    <name type="scientific">Diphasiastrum complanatum</name>
    <name type="common">Issler's clubmoss</name>
    <name type="synonym">Lycopodium complanatum</name>
    <dbReference type="NCBI Taxonomy" id="34168"/>
    <lineage>
        <taxon>Eukaryota</taxon>
        <taxon>Viridiplantae</taxon>
        <taxon>Streptophyta</taxon>
        <taxon>Embryophyta</taxon>
        <taxon>Tracheophyta</taxon>
        <taxon>Lycopodiopsida</taxon>
        <taxon>Lycopodiales</taxon>
        <taxon>Lycopodiaceae</taxon>
        <taxon>Lycopodioideae</taxon>
        <taxon>Diphasiastrum</taxon>
    </lineage>
</organism>
<reference evidence="2" key="1">
    <citation type="journal article" date="2024" name="Proc. Natl. Acad. Sci. U.S.A.">
        <title>Extraordinary preservation of gene collinearity over three hundred million years revealed in homosporous lycophytes.</title>
        <authorList>
            <person name="Li C."/>
            <person name="Wickell D."/>
            <person name="Kuo L.Y."/>
            <person name="Chen X."/>
            <person name="Nie B."/>
            <person name="Liao X."/>
            <person name="Peng D."/>
            <person name="Ji J."/>
            <person name="Jenkins J."/>
            <person name="Williams M."/>
            <person name="Shu S."/>
            <person name="Plott C."/>
            <person name="Barry K."/>
            <person name="Rajasekar S."/>
            <person name="Grimwood J."/>
            <person name="Han X."/>
            <person name="Sun S."/>
            <person name="Hou Z."/>
            <person name="He W."/>
            <person name="Dai G."/>
            <person name="Sun C."/>
            <person name="Schmutz J."/>
            <person name="Leebens-Mack J.H."/>
            <person name="Li F.W."/>
            <person name="Wang L."/>
        </authorList>
    </citation>
    <scope>NUCLEOTIDE SEQUENCE [LARGE SCALE GENOMIC DNA]</scope>
    <source>
        <strain evidence="2">cv. PW_Plant_1</strain>
    </source>
</reference>
<comment type="caution">
    <text evidence="1">The sequence shown here is derived from an EMBL/GenBank/DDBJ whole genome shotgun (WGS) entry which is preliminary data.</text>
</comment>
<evidence type="ECO:0000313" key="2">
    <source>
        <dbReference type="Proteomes" id="UP001162992"/>
    </source>
</evidence>
<name>A0ACC2DWH6_DIPCM</name>